<evidence type="ECO:0008006" key="3">
    <source>
        <dbReference type="Google" id="ProtNLM"/>
    </source>
</evidence>
<dbReference type="EMBL" id="QSIS01000001">
    <property type="protein sequence ID" value="RHD10967.1"/>
    <property type="molecule type" value="Genomic_DNA"/>
</dbReference>
<comment type="caution">
    <text evidence="1">The sequence shown here is derived from an EMBL/GenBank/DDBJ whole genome shotgun (WGS) entry which is preliminary data.</text>
</comment>
<gene>
    <name evidence="1" type="ORF">DW811_00900</name>
</gene>
<sequence length="287" mass="31410">MKKITIITLLLITALAVYGCGNKKNVSDNETVKETASSVIQQETVRLSTQETTTEQITSEQITDSETALEKTKTSASVEIADYSQISDETVPQTAEPDNNSFAADYVAASQYSQLVIVQSHGTRATVTMHEQQDGVWTEILRTDGFVGSKGVGEASEYTSATPQGTFPLYFAFGINPNPGTKVPYLQVDEYDYWVGDSSSPLYNQYARADSDVDWDKSESERIIDYPSAYGYCLFIGYNIEGTPHMGSCYFLHCSNGKPTAGCVSVSESDMAFILRNIGEDCGIVIE</sequence>
<organism evidence="1 2">
    <name type="scientific">Lachnospira eligens</name>
    <dbReference type="NCBI Taxonomy" id="39485"/>
    <lineage>
        <taxon>Bacteria</taxon>
        <taxon>Bacillati</taxon>
        <taxon>Bacillota</taxon>
        <taxon>Clostridia</taxon>
        <taxon>Lachnospirales</taxon>
        <taxon>Lachnospiraceae</taxon>
        <taxon>Lachnospira</taxon>
    </lineage>
</organism>
<dbReference type="GO" id="GO:0016740">
    <property type="term" value="F:transferase activity"/>
    <property type="evidence" value="ECO:0007669"/>
    <property type="project" value="InterPro"/>
</dbReference>
<accession>A0A414DIR4</accession>
<reference evidence="1 2" key="1">
    <citation type="submission" date="2018-08" db="EMBL/GenBank/DDBJ databases">
        <title>A genome reference for cultivated species of the human gut microbiota.</title>
        <authorList>
            <person name="Zou Y."/>
            <person name="Xue W."/>
            <person name="Luo G."/>
        </authorList>
    </citation>
    <scope>NUCLEOTIDE SEQUENCE [LARGE SCALE GENOMIC DNA]</scope>
    <source>
        <strain evidence="1 2">AM32-2AC</strain>
    </source>
</reference>
<proteinExistence type="predicted"/>
<protein>
    <recommendedName>
        <fullName evidence="3">YkuD domain-containing protein</fullName>
    </recommendedName>
</protein>
<name>A0A414DIR4_9FIRM</name>
<dbReference type="AlphaFoldDB" id="A0A414DIR4"/>
<evidence type="ECO:0000313" key="1">
    <source>
        <dbReference type="EMBL" id="RHD10967.1"/>
    </source>
</evidence>
<dbReference type="PROSITE" id="PS51257">
    <property type="entry name" value="PROKAR_LIPOPROTEIN"/>
    <property type="match status" value="1"/>
</dbReference>
<dbReference type="Proteomes" id="UP000284794">
    <property type="component" value="Unassembled WGS sequence"/>
</dbReference>
<dbReference type="CDD" id="cd16913">
    <property type="entry name" value="YkuD_like"/>
    <property type="match status" value="1"/>
</dbReference>
<evidence type="ECO:0000313" key="2">
    <source>
        <dbReference type="Proteomes" id="UP000284794"/>
    </source>
</evidence>
<dbReference type="PANTHER" id="PTHR38589:SF1">
    <property type="entry name" value="BLR0621 PROTEIN"/>
    <property type="match status" value="1"/>
</dbReference>
<dbReference type="PANTHER" id="PTHR38589">
    <property type="entry name" value="BLR0621 PROTEIN"/>
    <property type="match status" value="1"/>
</dbReference>
<dbReference type="RefSeq" id="WP_118148011.1">
    <property type="nucleotide sequence ID" value="NZ_QSIS01000001.1"/>
</dbReference>
<dbReference type="InterPro" id="IPR005490">
    <property type="entry name" value="LD_TPept_cat_dom"/>
</dbReference>